<dbReference type="AlphaFoldDB" id="A0A2P2NP78"/>
<evidence type="ECO:0000313" key="1">
    <source>
        <dbReference type="EMBL" id="MBX44297.1"/>
    </source>
</evidence>
<sequence length="43" mass="5238">MFCRQIQIKNSTILTFFSRKYEIRFELRTILSLTDLDILELNN</sequence>
<dbReference type="EMBL" id="GGEC01063813">
    <property type="protein sequence ID" value="MBX44297.1"/>
    <property type="molecule type" value="Transcribed_RNA"/>
</dbReference>
<organism evidence="1">
    <name type="scientific">Rhizophora mucronata</name>
    <name type="common">Asiatic mangrove</name>
    <dbReference type="NCBI Taxonomy" id="61149"/>
    <lineage>
        <taxon>Eukaryota</taxon>
        <taxon>Viridiplantae</taxon>
        <taxon>Streptophyta</taxon>
        <taxon>Embryophyta</taxon>
        <taxon>Tracheophyta</taxon>
        <taxon>Spermatophyta</taxon>
        <taxon>Magnoliopsida</taxon>
        <taxon>eudicotyledons</taxon>
        <taxon>Gunneridae</taxon>
        <taxon>Pentapetalae</taxon>
        <taxon>rosids</taxon>
        <taxon>fabids</taxon>
        <taxon>Malpighiales</taxon>
        <taxon>Rhizophoraceae</taxon>
        <taxon>Rhizophora</taxon>
    </lineage>
</organism>
<reference evidence="1" key="1">
    <citation type="submission" date="2018-02" db="EMBL/GenBank/DDBJ databases">
        <title>Rhizophora mucronata_Transcriptome.</title>
        <authorList>
            <person name="Meera S.P."/>
            <person name="Sreeshan A."/>
            <person name="Augustine A."/>
        </authorList>
    </citation>
    <scope>NUCLEOTIDE SEQUENCE</scope>
    <source>
        <tissue evidence="1">Leaf</tissue>
    </source>
</reference>
<accession>A0A2P2NP78</accession>
<protein>
    <submittedName>
        <fullName evidence="1">Uncharacterized protein</fullName>
    </submittedName>
</protein>
<name>A0A2P2NP78_RHIMU</name>
<proteinExistence type="predicted"/>